<feature type="transmembrane region" description="Helical" evidence="10">
    <location>
        <begin position="12"/>
        <end position="34"/>
    </location>
</feature>
<evidence type="ECO:0000256" key="2">
    <source>
        <dbReference type="ARBA" id="ARBA00004651"/>
    </source>
</evidence>
<evidence type="ECO:0000256" key="4">
    <source>
        <dbReference type="ARBA" id="ARBA00017522"/>
    </source>
</evidence>
<dbReference type="GO" id="GO:0005886">
    <property type="term" value="C:plasma membrane"/>
    <property type="evidence" value="ECO:0007669"/>
    <property type="project" value="UniProtKB-SubCell"/>
</dbReference>
<evidence type="ECO:0000256" key="10">
    <source>
        <dbReference type="SAM" id="Phobius"/>
    </source>
</evidence>
<feature type="transmembrane region" description="Helical" evidence="10">
    <location>
        <begin position="123"/>
        <end position="144"/>
    </location>
</feature>
<proteinExistence type="inferred from homology"/>
<feature type="transmembrane region" description="Helical" evidence="10">
    <location>
        <begin position="195"/>
        <end position="211"/>
    </location>
</feature>
<evidence type="ECO:0000256" key="1">
    <source>
        <dbReference type="ARBA" id="ARBA00002672"/>
    </source>
</evidence>
<dbReference type="PANTHER" id="PTHR36122">
    <property type="entry name" value="NICOTINAMIDE RIBOSIDE TRANSPORTER PNUC"/>
    <property type="match status" value="1"/>
</dbReference>
<keyword evidence="6" id="KW-1003">Cell membrane</keyword>
<reference evidence="11 12" key="1">
    <citation type="submission" date="2020-04" db="EMBL/GenBank/DDBJ databases">
        <title>Luteolibacter sp. G-1-1-1 isolated from soil.</title>
        <authorList>
            <person name="Dahal R.H."/>
        </authorList>
    </citation>
    <scope>NUCLEOTIDE SEQUENCE [LARGE SCALE GENOMIC DNA]</scope>
    <source>
        <strain evidence="11 12">G-1-1-1</strain>
    </source>
</reference>
<gene>
    <name evidence="11" type="ORF">HHL09_12305</name>
</gene>
<dbReference type="GO" id="GO:0034257">
    <property type="term" value="F:nicotinamide riboside transmembrane transporter activity"/>
    <property type="evidence" value="ECO:0007669"/>
    <property type="project" value="InterPro"/>
</dbReference>
<evidence type="ECO:0000256" key="9">
    <source>
        <dbReference type="ARBA" id="ARBA00023136"/>
    </source>
</evidence>
<sequence>MSEAVLERRSGIAPDTIAVPVLSVLLLLSSWLKWLPIDHTEAWGFATGAVCVWLVTKGNIWNWPIGLANNIFFAILFWEARLFADFGLQGVYFVLGIWGWWQWLHGGEQRSKLKVSRTTRVEWMAIAAFLVLGTWGLREILIAVNGSAPFLDSLTTTLCLAAQYLLCRKRYENWFLWIAADVIYVPLYSSKNLPLTALLYAGFIILCILGLKRWTEELRETP</sequence>
<evidence type="ECO:0000256" key="6">
    <source>
        <dbReference type="ARBA" id="ARBA00022475"/>
    </source>
</evidence>
<name>A0A858RJE0_9BACT</name>
<evidence type="ECO:0000256" key="5">
    <source>
        <dbReference type="ARBA" id="ARBA00022448"/>
    </source>
</evidence>
<protein>
    <recommendedName>
        <fullName evidence="4">Nicotinamide riboside transporter PnuC</fullName>
    </recommendedName>
</protein>
<evidence type="ECO:0000313" key="11">
    <source>
        <dbReference type="EMBL" id="QJE96529.1"/>
    </source>
</evidence>
<feature type="transmembrane region" description="Helical" evidence="10">
    <location>
        <begin position="40"/>
        <end position="56"/>
    </location>
</feature>
<evidence type="ECO:0000256" key="8">
    <source>
        <dbReference type="ARBA" id="ARBA00022989"/>
    </source>
</evidence>
<comment type="subcellular location">
    <subcellularLocation>
        <location evidence="2">Cell membrane</location>
        <topology evidence="2">Multi-pass membrane protein</topology>
    </subcellularLocation>
</comment>
<keyword evidence="7 10" id="KW-0812">Transmembrane</keyword>
<dbReference type="PANTHER" id="PTHR36122:SF2">
    <property type="entry name" value="NICOTINAMIDE RIBOSIDE TRANSPORTER PNUC"/>
    <property type="match status" value="1"/>
</dbReference>
<keyword evidence="9 10" id="KW-0472">Membrane</keyword>
<evidence type="ECO:0000256" key="3">
    <source>
        <dbReference type="ARBA" id="ARBA00006669"/>
    </source>
</evidence>
<dbReference type="KEGG" id="luo:HHL09_12305"/>
<dbReference type="Pfam" id="PF04973">
    <property type="entry name" value="NMN_transporter"/>
    <property type="match status" value="1"/>
</dbReference>
<organism evidence="11 12">
    <name type="scientific">Luteolibacter luteus</name>
    <dbReference type="NCBI Taxonomy" id="2728835"/>
    <lineage>
        <taxon>Bacteria</taxon>
        <taxon>Pseudomonadati</taxon>
        <taxon>Verrucomicrobiota</taxon>
        <taxon>Verrucomicrobiia</taxon>
        <taxon>Verrucomicrobiales</taxon>
        <taxon>Verrucomicrobiaceae</taxon>
        <taxon>Luteolibacter</taxon>
    </lineage>
</organism>
<comment type="similarity">
    <text evidence="3">Belongs to the nicotinamide ribonucleoside (NR) uptake permease (TC 4.B.1) family.</text>
</comment>
<dbReference type="Proteomes" id="UP000501812">
    <property type="component" value="Chromosome"/>
</dbReference>
<keyword evidence="8 10" id="KW-1133">Transmembrane helix</keyword>
<comment type="function">
    <text evidence="1">Required for nicotinamide riboside transport across the inner membrane.</text>
</comment>
<dbReference type="EMBL" id="CP051774">
    <property type="protein sequence ID" value="QJE96529.1"/>
    <property type="molecule type" value="Genomic_DNA"/>
</dbReference>
<accession>A0A858RJE0</accession>
<evidence type="ECO:0000256" key="7">
    <source>
        <dbReference type="ARBA" id="ARBA00022692"/>
    </source>
</evidence>
<dbReference type="RefSeq" id="WP_169454930.1">
    <property type="nucleotide sequence ID" value="NZ_CP051774.1"/>
</dbReference>
<dbReference type="AlphaFoldDB" id="A0A858RJE0"/>
<keyword evidence="12" id="KW-1185">Reference proteome</keyword>
<dbReference type="NCBIfam" id="TIGR01528">
    <property type="entry name" value="NMN_trans_PnuC"/>
    <property type="match status" value="1"/>
</dbReference>
<feature type="transmembrane region" description="Helical" evidence="10">
    <location>
        <begin position="86"/>
        <end position="103"/>
    </location>
</feature>
<dbReference type="InterPro" id="IPR006419">
    <property type="entry name" value="NMN_transpt_PnuC"/>
</dbReference>
<keyword evidence="5" id="KW-0813">Transport</keyword>
<evidence type="ECO:0000313" key="12">
    <source>
        <dbReference type="Proteomes" id="UP000501812"/>
    </source>
</evidence>